<dbReference type="PANTHER" id="PTHR28256:SF1">
    <property type="entry name" value="RIBONUCLEASES P_MRP PROTEIN SUBUNIT POP7"/>
    <property type="match status" value="1"/>
</dbReference>
<keyword evidence="3" id="KW-0539">Nucleus</keyword>
<dbReference type="Gene3D" id="3.30.110.20">
    <property type="entry name" value="Alba-like domain"/>
    <property type="match status" value="1"/>
</dbReference>
<dbReference type="GO" id="GO:0000172">
    <property type="term" value="C:ribonuclease MRP complex"/>
    <property type="evidence" value="ECO:0007669"/>
    <property type="project" value="InterPro"/>
</dbReference>
<dbReference type="GO" id="GO:0006364">
    <property type="term" value="P:rRNA processing"/>
    <property type="evidence" value="ECO:0007669"/>
    <property type="project" value="TreeGrafter"/>
</dbReference>
<dbReference type="Proteomes" id="UP001378960">
    <property type="component" value="Unassembled WGS sequence"/>
</dbReference>
<name>A0AAV5R8T2_PICKL</name>
<evidence type="ECO:0000256" key="1">
    <source>
        <dbReference type="ARBA" id="ARBA00004123"/>
    </source>
</evidence>
<dbReference type="EMBL" id="BTGB01000009">
    <property type="protein sequence ID" value="GMM47676.1"/>
    <property type="molecule type" value="Genomic_DNA"/>
</dbReference>
<evidence type="ECO:0000313" key="4">
    <source>
        <dbReference type="EMBL" id="GMM47676.1"/>
    </source>
</evidence>
<dbReference type="GO" id="GO:0004526">
    <property type="term" value="F:ribonuclease P activity"/>
    <property type="evidence" value="ECO:0007669"/>
    <property type="project" value="TreeGrafter"/>
</dbReference>
<gene>
    <name evidence="4" type="ORF">DAPK24_042740</name>
</gene>
<dbReference type="InterPro" id="IPR014612">
    <property type="entry name" value="Pop7/Rpp20"/>
</dbReference>
<comment type="subcellular location">
    <subcellularLocation>
        <location evidence="1">Nucleus</location>
    </subcellularLocation>
</comment>
<evidence type="ECO:0000256" key="2">
    <source>
        <dbReference type="ARBA" id="ARBA00022694"/>
    </source>
</evidence>
<proteinExistence type="predicted"/>
<dbReference type="GO" id="GO:0000171">
    <property type="term" value="F:ribonuclease MRP activity"/>
    <property type="evidence" value="ECO:0007669"/>
    <property type="project" value="TreeGrafter"/>
</dbReference>
<keyword evidence="2" id="KW-0819">tRNA processing</keyword>
<dbReference type="InterPro" id="IPR020241">
    <property type="entry name" value="RNase_P/MRP_Pop7_fungi"/>
</dbReference>
<sequence length="146" mass="17028">MKESNRIINGKRLIKHAPLRPYRHNELDTTVYIQSKTPFISAVKRIEKMLINFENIPNKRGNLIRRGNIDMNCNYITVKGMGKAISKVINIGMKFKFDEKFNVDFFTKSVGVLDEFVKEEEEEEEDDDSDLQKRNVGGVEIRIYVN</sequence>
<dbReference type="PANTHER" id="PTHR28256">
    <property type="entry name" value="RIBONUCLEASES P/MRP PROTEIN SUBUNIT POP7"/>
    <property type="match status" value="1"/>
</dbReference>
<dbReference type="GO" id="GO:0000294">
    <property type="term" value="P:nuclear-transcribed mRNA catabolic process, RNase MRP-dependent"/>
    <property type="evidence" value="ECO:0007669"/>
    <property type="project" value="TreeGrafter"/>
</dbReference>
<reference evidence="4 5" key="1">
    <citation type="journal article" date="2023" name="Elife">
        <title>Identification of key yeast species and microbe-microbe interactions impacting larval growth of Drosophila in the wild.</title>
        <authorList>
            <person name="Mure A."/>
            <person name="Sugiura Y."/>
            <person name="Maeda R."/>
            <person name="Honda K."/>
            <person name="Sakurai N."/>
            <person name="Takahashi Y."/>
            <person name="Watada M."/>
            <person name="Katoh T."/>
            <person name="Gotoh A."/>
            <person name="Gotoh Y."/>
            <person name="Taniguchi I."/>
            <person name="Nakamura K."/>
            <person name="Hayashi T."/>
            <person name="Katayama T."/>
            <person name="Uemura T."/>
            <person name="Hattori Y."/>
        </authorList>
    </citation>
    <scope>NUCLEOTIDE SEQUENCE [LARGE SCALE GENOMIC DNA]</scope>
    <source>
        <strain evidence="4 5">PK-24</strain>
    </source>
</reference>
<evidence type="ECO:0000313" key="5">
    <source>
        <dbReference type="Proteomes" id="UP001378960"/>
    </source>
</evidence>
<dbReference type="GO" id="GO:0003723">
    <property type="term" value="F:RNA binding"/>
    <property type="evidence" value="ECO:0007669"/>
    <property type="project" value="TreeGrafter"/>
</dbReference>
<evidence type="ECO:0000256" key="3">
    <source>
        <dbReference type="ARBA" id="ARBA00023242"/>
    </source>
</evidence>
<dbReference type="GO" id="GO:0034965">
    <property type="term" value="P:intronic box C/D snoRNA processing"/>
    <property type="evidence" value="ECO:0007669"/>
    <property type="project" value="TreeGrafter"/>
</dbReference>
<organism evidence="4 5">
    <name type="scientific">Pichia kluyveri</name>
    <name type="common">Yeast</name>
    <dbReference type="NCBI Taxonomy" id="36015"/>
    <lineage>
        <taxon>Eukaryota</taxon>
        <taxon>Fungi</taxon>
        <taxon>Dikarya</taxon>
        <taxon>Ascomycota</taxon>
        <taxon>Saccharomycotina</taxon>
        <taxon>Pichiomycetes</taxon>
        <taxon>Pichiales</taxon>
        <taxon>Pichiaceae</taxon>
        <taxon>Pichia</taxon>
    </lineage>
</organism>
<keyword evidence="5" id="KW-1185">Reference proteome</keyword>
<dbReference type="InterPro" id="IPR036882">
    <property type="entry name" value="Alba-like_dom_sf"/>
</dbReference>
<protein>
    <submittedName>
        <fullName evidence="4">Ribonuclease P/MRP protein subunit</fullName>
    </submittedName>
</protein>
<accession>A0AAV5R8T2</accession>
<dbReference type="Pfam" id="PF12328">
    <property type="entry name" value="Rpp20"/>
    <property type="match status" value="1"/>
</dbReference>
<comment type="caution">
    <text evidence="4">The sequence shown here is derived from an EMBL/GenBank/DDBJ whole genome shotgun (WGS) entry which is preliminary data.</text>
</comment>
<dbReference type="AlphaFoldDB" id="A0AAV5R8T2"/>
<dbReference type="GO" id="GO:0005655">
    <property type="term" value="C:nucleolar ribonuclease P complex"/>
    <property type="evidence" value="ECO:0007669"/>
    <property type="project" value="InterPro"/>
</dbReference>
<dbReference type="SUPFAM" id="SSF82704">
    <property type="entry name" value="AlbA-like"/>
    <property type="match status" value="1"/>
</dbReference>
<dbReference type="GO" id="GO:0001682">
    <property type="term" value="P:tRNA 5'-leader removal"/>
    <property type="evidence" value="ECO:0007669"/>
    <property type="project" value="InterPro"/>
</dbReference>